<comment type="catalytic activity">
    <reaction evidence="3">
        <text>2 GTP = 3',3'-c-di-GMP + 2 diphosphate</text>
        <dbReference type="Rhea" id="RHEA:24898"/>
        <dbReference type="ChEBI" id="CHEBI:33019"/>
        <dbReference type="ChEBI" id="CHEBI:37565"/>
        <dbReference type="ChEBI" id="CHEBI:58805"/>
        <dbReference type="EC" id="2.7.7.65"/>
    </reaction>
</comment>
<gene>
    <name evidence="5" type="ORF">VSVS05_01083</name>
</gene>
<dbReference type="NCBIfam" id="TIGR00254">
    <property type="entry name" value="GGDEF"/>
    <property type="match status" value="1"/>
</dbReference>
<dbReference type="SUPFAM" id="SSF55073">
    <property type="entry name" value="Nucleotide cyclase"/>
    <property type="match status" value="1"/>
</dbReference>
<dbReference type="AlphaFoldDB" id="A0A1C7F8E0"/>
<name>A0A1C7F8E0_9VIBR</name>
<dbReference type="FunFam" id="3.30.70.270:FF:000001">
    <property type="entry name" value="Diguanylate cyclase domain protein"/>
    <property type="match status" value="1"/>
</dbReference>
<dbReference type="InterPro" id="IPR043128">
    <property type="entry name" value="Rev_trsase/Diguanyl_cyclase"/>
</dbReference>
<evidence type="ECO:0000256" key="3">
    <source>
        <dbReference type="ARBA" id="ARBA00034247"/>
    </source>
</evidence>
<dbReference type="GO" id="GO:0052621">
    <property type="term" value="F:diguanylate cyclase activity"/>
    <property type="evidence" value="ECO:0007669"/>
    <property type="project" value="UniProtKB-EC"/>
</dbReference>
<evidence type="ECO:0000313" key="5">
    <source>
        <dbReference type="EMBL" id="ANU36210.1"/>
    </source>
</evidence>
<dbReference type="PATRIC" id="fig|45658.7.peg.1051"/>
<dbReference type="EC" id="2.7.7.65" evidence="2"/>
<evidence type="ECO:0000256" key="1">
    <source>
        <dbReference type="ARBA" id="ARBA00001946"/>
    </source>
</evidence>
<dbReference type="CDD" id="cd01949">
    <property type="entry name" value="GGDEF"/>
    <property type="match status" value="1"/>
</dbReference>
<protein>
    <recommendedName>
        <fullName evidence="2">diguanylate cyclase</fullName>
        <ecNumber evidence="2">2.7.7.65</ecNumber>
    </recommendedName>
</protein>
<dbReference type="PANTHER" id="PTHR45138:SF9">
    <property type="entry name" value="DIGUANYLATE CYCLASE DGCM-RELATED"/>
    <property type="match status" value="1"/>
</dbReference>
<sequence>MTQGERKQVMLDDKHRYEEYAAIISALPDLVFILTESGLYADILGGDNTEMYHDGLSLVGKNLRDVLSPTNANWFLERIDETLTKDTLMCFEYSLAGNDVDCLDVNSGPAGSLRFEGRVNPLKSLYHGERAVVWVARNITVRHELAQQLTYYAEMDHLTGVYNRRKLYEFFSDALAHFHQSQQHYCFLLVDIDEFKKINDIYGHQTGDDAIRQTTKKCQSILSEGDIIARLGGDELGIIHRCNDELSCVDLARKLNQAVATLYINKDVPNYPLSLSVGITHFKKEDNDIEAIYHRADLALYESKNNGKRQYTIK</sequence>
<dbReference type="InterPro" id="IPR050469">
    <property type="entry name" value="Diguanylate_Cyclase"/>
</dbReference>
<dbReference type="EMBL" id="CP016414">
    <property type="protein sequence ID" value="ANU36210.1"/>
    <property type="molecule type" value="Genomic_DNA"/>
</dbReference>
<dbReference type="InterPro" id="IPR000160">
    <property type="entry name" value="GGDEF_dom"/>
</dbReference>
<reference evidence="5 6" key="1">
    <citation type="submission" date="2016-07" db="EMBL/GenBank/DDBJ databases">
        <title>Genome sequencing of Vibrio scophthalmi strain VS-05, an isolated from Paralichthys olivaceus.</title>
        <authorList>
            <person name="Han H.-J."/>
        </authorList>
    </citation>
    <scope>NUCLEOTIDE SEQUENCE [LARGE SCALE GENOMIC DNA]</scope>
    <source>
        <strain evidence="5 6">VS-05</strain>
    </source>
</reference>
<dbReference type="Gene3D" id="3.30.70.270">
    <property type="match status" value="1"/>
</dbReference>
<organism evidence="5 6">
    <name type="scientific">Vibrio scophthalmi</name>
    <dbReference type="NCBI Taxonomy" id="45658"/>
    <lineage>
        <taxon>Bacteria</taxon>
        <taxon>Pseudomonadati</taxon>
        <taxon>Pseudomonadota</taxon>
        <taxon>Gammaproteobacteria</taxon>
        <taxon>Vibrionales</taxon>
        <taxon>Vibrionaceae</taxon>
        <taxon>Vibrio</taxon>
    </lineage>
</organism>
<accession>A0A1C7F8E0</accession>
<proteinExistence type="predicted"/>
<dbReference type="Proteomes" id="UP000092528">
    <property type="component" value="Chromosome 1"/>
</dbReference>
<dbReference type="PROSITE" id="PS50887">
    <property type="entry name" value="GGDEF"/>
    <property type="match status" value="1"/>
</dbReference>
<keyword evidence="6" id="KW-1185">Reference proteome</keyword>
<evidence type="ECO:0000259" key="4">
    <source>
        <dbReference type="PROSITE" id="PS50887"/>
    </source>
</evidence>
<dbReference type="STRING" id="45658.VSVS12_01505"/>
<evidence type="ECO:0000313" key="6">
    <source>
        <dbReference type="Proteomes" id="UP000092528"/>
    </source>
</evidence>
<feature type="domain" description="GGDEF" evidence="4">
    <location>
        <begin position="183"/>
        <end position="314"/>
    </location>
</feature>
<dbReference type="SMART" id="SM00267">
    <property type="entry name" value="GGDEF"/>
    <property type="match status" value="1"/>
</dbReference>
<comment type="cofactor">
    <cofactor evidence="1">
        <name>Mg(2+)</name>
        <dbReference type="ChEBI" id="CHEBI:18420"/>
    </cofactor>
</comment>
<evidence type="ECO:0000256" key="2">
    <source>
        <dbReference type="ARBA" id="ARBA00012528"/>
    </source>
</evidence>
<dbReference type="PANTHER" id="PTHR45138">
    <property type="entry name" value="REGULATORY COMPONENTS OF SENSORY TRANSDUCTION SYSTEM"/>
    <property type="match status" value="1"/>
</dbReference>
<dbReference type="Pfam" id="PF00990">
    <property type="entry name" value="GGDEF"/>
    <property type="match status" value="1"/>
</dbReference>
<dbReference type="InterPro" id="IPR029787">
    <property type="entry name" value="Nucleotide_cyclase"/>
</dbReference>